<accession>A0A7S8E958</accession>
<dbReference type="AlphaFoldDB" id="A0A7S8E958"/>
<organism evidence="2 3">
    <name type="scientific">Phototrophicus methaneseepsis</name>
    <dbReference type="NCBI Taxonomy" id="2710758"/>
    <lineage>
        <taxon>Bacteria</taxon>
        <taxon>Bacillati</taxon>
        <taxon>Chloroflexota</taxon>
        <taxon>Candidatus Thermofontia</taxon>
        <taxon>Phototrophicales</taxon>
        <taxon>Phototrophicaceae</taxon>
        <taxon>Phototrophicus</taxon>
    </lineage>
</organism>
<evidence type="ECO:0000256" key="1">
    <source>
        <dbReference type="SAM" id="Phobius"/>
    </source>
</evidence>
<proteinExistence type="predicted"/>
<keyword evidence="3" id="KW-1185">Reference proteome</keyword>
<feature type="transmembrane region" description="Helical" evidence="1">
    <location>
        <begin position="21"/>
        <end position="45"/>
    </location>
</feature>
<reference evidence="2 3" key="1">
    <citation type="submission" date="2020-02" db="EMBL/GenBank/DDBJ databases">
        <authorList>
            <person name="Zheng R.K."/>
            <person name="Sun C.M."/>
        </authorList>
    </citation>
    <scope>NUCLEOTIDE SEQUENCE [LARGE SCALE GENOMIC DNA]</scope>
    <source>
        <strain evidence="3">rifampicinis</strain>
    </source>
</reference>
<sequence length="191" mass="22037">MTINANRDKKKRAQRPNYFRRGCVSLLILIVGIPVFCYGSMWLFAQFGGEWASSIDLPIAPDSEFVSSTYDEGWYVYKTTIYTNQATPEELRQWYIQNGITLSPIPLNLEGTEVIDYETYYGTMSHTYMSEMHNLYNFAAALTHGWFDEIINACQSVRVYKNTEFARDAFPELTFPDDATIYSLTTCWIVS</sequence>
<evidence type="ECO:0000313" key="3">
    <source>
        <dbReference type="Proteomes" id="UP000594468"/>
    </source>
</evidence>
<dbReference type="RefSeq" id="WP_195170740.1">
    <property type="nucleotide sequence ID" value="NZ_CP062983.1"/>
</dbReference>
<gene>
    <name evidence="2" type="ORF">G4Y79_23790</name>
</gene>
<evidence type="ECO:0000313" key="2">
    <source>
        <dbReference type="EMBL" id="QPC82671.1"/>
    </source>
</evidence>
<protein>
    <submittedName>
        <fullName evidence="2">Uncharacterized protein</fullName>
    </submittedName>
</protein>
<dbReference type="EMBL" id="CP062983">
    <property type="protein sequence ID" value="QPC82671.1"/>
    <property type="molecule type" value="Genomic_DNA"/>
</dbReference>
<dbReference type="KEGG" id="pmet:G4Y79_23790"/>
<keyword evidence="1" id="KW-1133">Transmembrane helix</keyword>
<name>A0A7S8E958_9CHLR</name>
<dbReference type="Proteomes" id="UP000594468">
    <property type="component" value="Chromosome"/>
</dbReference>
<keyword evidence="1" id="KW-0812">Transmembrane</keyword>
<keyword evidence="1" id="KW-0472">Membrane</keyword>